<keyword evidence="2" id="KW-1185">Reference proteome</keyword>
<dbReference type="EMBL" id="MH588545">
    <property type="protein sequence ID" value="AXQ68769.1"/>
    <property type="molecule type" value="Genomic_DNA"/>
</dbReference>
<dbReference type="Proteomes" id="UP000259026">
    <property type="component" value="Segment"/>
</dbReference>
<evidence type="ECO:0000313" key="1">
    <source>
        <dbReference type="EMBL" id="AXQ68769.1"/>
    </source>
</evidence>
<reference evidence="2" key="1">
    <citation type="submission" date="2018-07" db="EMBL/GenBank/DDBJ databases">
        <title>Giant CbK-like Caulobacter bacteriophages have genetically divergent genomes.</title>
        <authorList>
            <person name="Wilson K.M."/>
            <person name="Ely B."/>
        </authorList>
    </citation>
    <scope>NUCLEOTIDE SEQUENCE [LARGE SCALE GENOMIC DNA]</scope>
</reference>
<evidence type="ECO:0000313" key="2">
    <source>
        <dbReference type="Proteomes" id="UP000259026"/>
    </source>
</evidence>
<proteinExistence type="predicted"/>
<reference evidence="1 2" key="2">
    <citation type="submission" date="2018-09" db="EMBL/GenBank/DDBJ databases">
        <title>Giant CbK-like Caulobacter bacteriophages have genetically divergent genomes.</title>
        <authorList>
            <person name="Wilson K."/>
            <person name="Ely B."/>
        </authorList>
    </citation>
    <scope>NUCLEOTIDE SEQUENCE [LARGE SCALE GENOMIC DNA]</scope>
</reference>
<gene>
    <name evidence="1" type="ORF">CcrPW_gp230c</name>
</gene>
<organism evidence="1 2">
    <name type="scientific">Caulobacter phage CcrPW</name>
    <dbReference type="NCBI Taxonomy" id="2283271"/>
    <lineage>
        <taxon>Viruses</taxon>
        <taxon>Duplodnaviria</taxon>
        <taxon>Heunggongvirae</taxon>
        <taxon>Uroviricota</taxon>
        <taxon>Caudoviricetes</taxon>
        <taxon>Jeanschmidtviridae</taxon>
        <taxon>Colossusvirus</taxon>
        <taxon>Colossusvirus PW</taxon>
    </lineage>
</organism>
<protein>
    <submittedName>
        <fullName evidence="1">Uncharacterized protein</fullName>
    </submittedName>
</protein>
<name>A0A385EDI6_9CAUD</name>
<sequence>MSAAPALTPAETYKSPAQNLRERQASIKAEAYAEVDSLLRRLAGLTQEASDLGQLDVYPKELRQALSQFAAAAESSARIVTTHLPKA</sequence>
<accession>A0A385EDI6</accession>